<dbReference type="Pfam" id="PF13432">
    <property type="entry name" value="TPR_16"/>
    <property type="match status" value="2"/>
</dbReference>
<gene>
    <name evidence="4" type="ORF">C7378_1971</name>
</gene>
<proteinExistence type="predicted"/>
<feature type="repeat" description="TPR" evidence="1">
    <location>
        <begin position="138"/>
        <end position="171"/>
    </location>
</feature>
<dbReference type="InterPro" id="IPR019734">
    <property type="entry name" value="TPR_rpt"/>
</dbReference>
<feature type="repeat" description="TPR" evidence="1">
    <location>
        <begin position="276"/>
        <end position="309"/>
    </location>
</feature>
<sequence length="624" mass="67876">MKPSVRISAVVLAALAAGPLFVEAQQLNRPVDAAQSVLQKHYDAAQHYQQAGNMAQAARQYRLFIADALFELALGRARLDDYNKAAPLFDEALRLAPNSPALRIEYAQAALSYGDYARAKSLSEGVLHDYANDNKAVAKAHLILGRTLLKMNKDQEAREQLESAVALNPDFENGYTLAVACLDLEDQKCAAKVFSEMQASFGDTAALHMEFGQAYGQSDFQANAVAEFKQAIAENPRLPGAHYSLAAAYLSSPEDNKVEDAVAELKQELTVSPNDYLTYAALGHVAEKQHKYGEAETYLKRAIALNPHNPDAYLYLGQLYTDMNRPVDAEPALRSAIRYTTDPSRNRYQVQKAHFLLGRLLMQSGHPDEAHTEMQAAKALTQQGLSRDQNRLSEYLSKPDQAAGGNGPAQMRPAAPADSEDAAAAQKVDAYEKQLTPAVADSYNNLGAIAASEKDYAGALTDFKRAAEWSPSLEGLDYNWGRAAFSAGQYAEAVGPLTRYLVAHPADKGIRSALGVSQFMAGDYAQTVATLQQIDPQADGVAQLAYVYAASLVKTGKVDEGIARLLQLEKKDPSVADIHRALGEAYLLKKDQPKAVEELTMAAKLNPSDEQAKNDLVKLKKQNP</sequence>
<dbReference type="AlphaFoldDB" id="A0A4R1LCS0"/>
<feature type="compositionally biased region" description="Low complexity" evidence="2">
    <location>
        <begin position="413"/>
        <end position="425"/>
    </location>
</feature>
<name>A0A4R1LCS0_9BACT</name>
<accession>A0A4R1LCS0</accession>
<dbReference type="Proteomes" id="UP000295210">
    <property type="component" value="Unassembled WGS sequence"/>
</dbReference>
<feature type="repeat" description="TPR" evidence="1">
    <location>
        <begin position="440"/>
        <end position="473"/>
    </location>
</feature>
<dbReference type="EMBL" id="SMGK01000002">
    <property type="protein sequence ID" value="TCK74349.1"/>
    <property type="molecule type" value="Genomic_DNA"/>
</dbReference>
<keyword evidence="5" id="KW-1185">Reference proteome</keyword>
<dbReference type="PANTHER" id="PTHR12558:SF13">
    <property type="entry name" value="CELL DIVISION CYCLE PROTEIN 27 HOMOLOG"/>
    <property type="match status" value="1"/>
</dbReference>
<feature type="repeat" description="TPR" evidence="1">
    <location>
        <begin position="66"/>
        <end position="99"/>
    </location>
</feature>
<keyword evidence="1" id="KW-0802">TPR repeat</keyword>
<evidence type="ECO:0000313" key="5">
    <source>
        <dbReference type="Proteomes" id="UP000295210"/>
    </source>
</evidence>
<feature type="repeat" description="TPR" evidence="1">
    <location>
        <begin position="576"/>
        <end position="609"/>
    </location>
</feature>
<organism evidence="4 5">
    <name type="scientific">Acidipila rosea</name>
    <dbReference type="NCBI Taxonomy" id="768535"/>
    <lineage>
        <taxon>Bacteria</taxon>
        <taxon>Pseudomonadati</taxon>
        <taxon>Acidobacteriota</taxon>
        <taxon>Terriglobia</taxon>
        <taxon>Terriglobales</taxon>
        <taxon>Acidobacteriaceae</taxon>
        <taxon>Acidipila</taxon>
    </lineage>
</organism>
<dbReference type="Pfam" id="PF14559">
    <property type="entry name" value="TPR_19"/>
    <property type="match status" value="2"/>
</dbReference>
<protein>
    <submittedName>
        <fullName evidence="4">Tetratricopeptide repeat protein</fullName>
    </submittedName>
</protein>
<evidence type="ECO:0000313" key="4">
    <source>
        <dbReference type="EMBL" id="TCK74349.1"/>
    </source>
</evidence>
<dbReference type="InterPro" id="IPR011990">
    <property type="entry name" value="TPR-like_helical_dom_sf"/>
</dbReference>
<feature type="signal peptide" evidence="3">
    <location>
        <begin position="1"/>
        <end position="24"/>
    </location>
</feature>
<dbReference type="Pfam" id="PF13374">
    <property type="entry name" value="TPR_10"/>
    <property type="match status" value="1"/>
</dbReference>
<dbReference type="PANTHER" id="PTHR12558">
    <property type="entry name" value="CELL DIVISION CYCLE 16,23,27"/>
    <property type="match status" value="1"/>
</dbReference>
<comment type="caution">
    <text evidence="4">The sequence shown here is derived from an EMBL/GenBank/DDBJ whole genome shotgun (WGS) entry which is preliminary data.</text>
</comment>
<feature type="chain" id="PRO_5020470094" evidence="3">
    <location>
        <begin position="25"/>
        <end position="624"/>
    </location>
</feature>
<evidence type="ECO:0000256" key="1">
    <source>
        <dbReference type="PROSITE-ProRule" id="PRU00339"/>
    </source>
</evidence>
<dbReference type="Gene3D" id="1.25.40.10">
    <property type="entry name" value="Tetratricopeptide repeat domain"/>
    <property type="match status" value="4"/>
</dbReference>
<keyword evidence="3" id="KW-0732">Signal</keyword>
<dbReference type="SUPFAM" id="SSF48452">
    <property type="entry name" value="TPR-like"/>
    <property type="match status" value="2"/>
</dbReference>
<evidence type="ECO:0000256" key="2">
    <source>
        <dbReference type="SAM" id="MobiDB-lite"/>
    </source>
</evidence>
<feature type="region of interest" description="Disordered" evidence="2">
    <location>
        <begin position="367"/>
        <end position="428"/>
    </location>
</feature>
<evidence type="ECO:0000256" key="3">
    <source>
        <dbReference type="SAM" id="SignalP"/>
    </source>
</evidence>
<dbReference type="SMART" id="SM00028">
    <property type="entry name" value="TPR"/>
    <property type="match status" value="7"/>
</dbReference>
<dbReference type="PROSITE" id="PS50005">
    <property type="entry name" value="TPR"/>
    <property type="match status" value="5"/>
</dbReference>
<dbReference type="RefSeq" id="WP_165876730.1">
    <property type="nucleotide sequence ID" value="NZ_SMGK01000002.1"/>
</dbReference>
<reference evidence="4 5" key="1">
    <citation type="submission" date="2019-03" db="EMBL/GenBank/DDBJ databases">
        <title>Genomic Encyclopedia of Type Strains, Phase IV (KMG-IV): sequencing the most valuable type-strain genomes for metagenomic binning, comparative biology and taxonomic classification.</title>
        <authorList>
            <person name="Goeker M."/>
        </authorList>
    </citation>
    <scope>NUCLEOTIDE SEQUENCE [LARGE SCALE GENOMIC DNA]</scope>
    <source>
        <strain evidence="4 5">DSM 103428</strain>
    </source>
</reference>